<name>A0ACC6UDH2_9BURK</name>
<evidence type="ECO:0000313" key="2">
    <source>
        <dbReference type="Proteomes" id="UP001558850"/>
    </source>
</evidence>
<organism evidence="1 2">
    <name type="scientific">Paraburkholderia phymatum</name>
    <dbReference type="NCBI Taxonomy" id="148447"/>
    <lineage>
        <taxon>Bacteria</taxon>
        <taxon>Pseudomonadati</taxon>
        <taxon>Pseudomonadota</taxon>
        <taxon>Betaproteobacteria</taxon>
        <taxon>Burkholderiales</taxon>
        <taxon>Burkholderiaceae</taxon>
        <taxon>Paraburkholderia</taxon>
    </lineage>
</organism>
<dbReference type="EMBL" id="JBFRCH010000062">
    <property type="protein sequence ID" value="MEX3937701.1"/>
    <property type="molecule type" value="Genomic_DNA"/>
</dbReference>
<evidence type="ECO:0000313" key="1">
    <source>
        <dbReference type="EMBL" id="MEX3937701.1"/>
    </source>
</evidence>
<dbReference type="EC" id="1.2.1.11" evidence="1"/>
<protein>
    <submittedName>
        <fullName evidence="1">Aspartate-semialdehyde dehydrogenase</fullName>
        <ecNumber evidence="1">1.2.1.11</ecNumber>
    </submittedName>
</protein>
<proteinExistence type="predicted"/>
<keyword evidence="2" id="KW-1185">Reference proteome</keyword>
<keyword evidence="1" id="KW-0560">Oxidoreductase</keyword>
<accession>A0ACC6UDH2</accession>
<dbReference type="Proteomes" id="UP001558850">
    <property type="component" value="Unassembled WGS sequence"/>
</dbReference>
<comment type="caution">
    <text evidence="1">The sequence shown here is derived from an EMBL/GenBank/DDBJ whole genome shotgun (WGS) entry which is preliminary data.</text>
</comment>
<reference evidence="1" key="1">
    <citation type="submission" date="2024-07" db="EMBL/GenBank/DDBJ databases">
        <title>A survey of Mimosa microsymbionts across Brazilian biomes reveals a high diversity of Paraburkholderia nodulating endemic species, but also that Cupriavidus is common as a symbiont of widespread species.</title>
        <authorList>
            <person name="Rouws L."/>
            <person name="Barauna A."/>
            <person name="Beukes C."/>
            <person name="Rouws J.R.C."/>
            <person name="De Faria S.M."/>
            <person name="Gross E."/>
            <person name="Bueno Dos Reis Junior F."/>
            <person name="Simon M.F."/>
            <person name="Maluk M."/>
            <person name="Odee D.W."/>
            <person name="Kenicer G."/>
            <person name="Young J.P.W."/>
            <person name="Reis V.M."/>
            <person name="Zilli J."/>
            <person name="James E.K."/>
        </authorList>
    </citation>
    <scope>NUCLEOTIDE SEQUENCE</scope>
    <source>
        <strain evidence="1">EG181B</strain>
    </source>
</reference>
<sequence>MGLELIRCLEDRNFPLRELKLFASPRSAGKRLGFRGEMLPVQELTSTSLLGVDLALFSAGSAIAREFAPAAVRNGCTVISNSSAFRLERDVPLVVPEVNSGALSGHQGIIANPNCVAAIATVALAPIHRVSKIRRLTISTYQAASGAGAAAMNELREATSAYLRDEAYQSRVLPHPYAFNLFSHNAEVELESGFNGEEIKVIAETRKLLDAAELPIGITCIRVPILRAHAIAITVALSDPVSPCDARAIFSRAEGLRLVDDRPNNHFPMPSEASGQ</sequence>
<gene>
    <name evidence="1" type="ORF">AB4Y32_39320</name>
</gene>